<dbReference type="InterPro" id="IPR003764">
    <property type="entry name" value="GlcNAc_6-P_deAcase"/>
</dbReference>
<dbReference type="RefSeq" id="WP_035226484.1">
    <property type="nucleotide sequence ID" value="NZ_LT009721.1"/>
</dbReference>
<keyword evidence="4 5" id="KW-0119">Carbohydrate metabolism</keyword>
<keyword evidence="11" id="KW-1185">Reference proteome</keyword>
<dbReference type="GO" id="GO:0008448">
    <property type="term" value="F:N-acetylglucosamine-6-phosphate deacetylase activity"/>
    <property type="evidence" value="ECO:0007669"/>
    <property type="project" value="UniProtKB-EC"/>
</dbReference>
<protein>
    <submittedName>
        <fullName evidence="10">N-acetylglucosamine-6-phosphate deacetylase</fullName>
        <ecNumber evidence="10">3.5.1.25</ecNumber>
    </submittedName>
</protein>
<comment type="cofactor">
    <cofactor evidence="8">
        <name>a divalent metal cation</name>
        <dbReference type="ChEBI" id="CHEBI:60240"/>
    </cofactor>
    <text evidence="8">Binds 1 divalent metal cation per subunit.</text>
</comment>
<evidence type="ECO:0000256" key="1">
    <source>
        <dbReference type="ARBA" id="ARBA00010716"/>
    </source>
</evidence>
<dbReference type="PIRSF" id="PIRSF038994">
    <property type="entry name" value="NagA"/>
    <property type="match status" value="1"/>
</dbReference>
<feature type="binding site" evidence="7">
    <location>
        <begin position="219"/>
        <end position="220"/>
    </location>
    <ligand>
        <name>substrate</name>
    </ligand>
</feature>
<evidence type="ECO:0000256" key="8">
    <source>
        <dbReference type="PIRSR" id="PIRSR038994-3"/>
    </source>
</evidence>
<feature type="binding site" evidence="7">
    <location>
        <begin position="308"/>
        <end position="310"/>
    </location>
    <ligand>
        <name>substrate</name>
    </ligand>
</feature>
<dbReference type="AlphaFoldDB" id="A0A9W5F3F3"/>
<feature type="binding site" evidence="7">
    <location>
        <position position="251"/>
    </location>
    <ligand>
        <name>substrate</name>
    </ligand>
</feature>
<dbReference type="SUPFAM" id="SSF51556">
    <property type="entry name" value="Metallo-dependent hydrolases"/>
    <property type="match status" value="1"/>
</dbReference>
<dbReference type="GO" id="GO:0046872">
    <property type="term" value="F:metal ion binding"/>
    <property type="evidence" value="ECO:0007669"/>
    <property type="project" value="UniProtKB-KW"/>
</dbReference>
<dbReference type="InterPro" id="IPR032466">
    <property type="entry name" value="Metal_Hydrolase"/>
</dbReference>
<evidence type="ECO:0000256" key="4">
    <source>
        <dbReference type="ARBA" id="ARBA00023277"/>
    </source>
</evidence>
<comment type="caution">
    <text evidence="10">The sequence shown here is derived from an EMBL/GenBank/DDBJ whole genome shotgun (WGS) entry which is preliminary data.</text>
</comment>
<evidence type="ECO:0000256" key="5">
    <source>
        <dbReference type="PIRNR" id="PIRNR038994"/>
    </source>
</evidence>
<dbReference type="InterPro" id="IPR006680">
    <property type="entry name" value="Amidohydro-rel"/>
</dbReference>
<name>A0A9W5F3F3_9HYPH</name>
<dbReference type="PANTHER" id="PTHR11113">
    <property type="entry name" value="N-ACETYLGLUCOSAMINE-6-PHOSPHATE DEACETYLASE"/>
    <property type="match status" value="1"/>
</dbReference>
<dbReference type="CDD" id="cd00854">
    <property type="entry name" value="NagA"/>
    <property type="match status" value="1"/>
</dbReference>
<dbReference type="GO" id="GO:0006046">
    <property type="term" value="P:N-acetylglucosamine catabolic process"/>
    <property type="evidence" value="ECO:0007669"/>
    <property type="project" value="TreeGrafter"/>
</dbReference>
<feature type="active site" description="Proton donor/acceptor" evidence="6">
    <location>
        <position position="275"/>
    </location>
</feature>
<dbReference type="Gene3D" id="2.30.40.10">
    <property type="entry name" value="Urease, subunit C, domain 1"/>
    <property type="match status" value="1"/>
</dbReference>
<evidence type="ECO:0000256" key="2">
    <source>
        <dbReference type="ARBA" id="ARBA00022723"/>
    </source>
</evidence>
<dbReference type="Proteomes" id="UP000191933">
    <property type="component" value="Unassembled WGS sequence"/>
</dbReference>
<dbReference type="EC" id="3.5.1.25" evidence="10"/>
<evidence type="ECO:0000313" key="11">
    <source>
        <dbReference type="Proteomes" id="UP000191933"/>
    </source>
</evidence>
<proteinExistence type="inferred from homology"/>
<organism evidence="10 11">
    <name type="scientific">Agrobacterium genomosp. 2 str. CFBP 5494</name>
    <dbReference type="NCBI Taxonomy" id="1183436"/>
    <lineage>
        <taxon>Bacteria</taxon>
        <taxon>Pseudomonadati</taxon>
        <taxon>Pseudomonadota</taxon>
        <taxon>Alphaproteobacteria</taxon>
        <taxon>Hyphomicrobiales</taxon>
        <taxon>Rhizobiaceae</taxon>
        <taxon>Rhizobium/Agrobacterium group</taxon>
        <taxon>Agrobacterium</taxon>
        <taxon>Agrobacterium tumefaciens complex</taxon>
    </lineage>
</organism>
<feature type="domain" description="Amidohydrolase-related" evidence="9">
    <location>
        <begin position="52"/>
        <end position="366"/>
    </location>
</feature>
<dbReference type="InterPro" id="IPR011059">
    <property type="entry name" value="Metal-dep_hydrolase_composite"/>
</dbReference>
<dbReference type="Gene3D" id="3.20.20.140">
    <property type="entry name" value="Metal-dependent hydrolases"/>
    <property type="match status" value="1"/>
</dbReference>
<feature type="binding site" evidence="8">
    <location>
        <position position="195"/>
    </location>
    <ligand>
        <name>Zn(2+)</name>
        <dbReference type="ChEBI" id="CHEBI:29105"/>
    </ligand>
</feature>
<dbReference type="EMBL" id="FBVY01000047">
    <property type="protein sequence ID" value="CUX03193.1"/>
    <property type="molecule type" value="Genomic_DNA"/>
</dbReference>
<comment type="similarity">
    <text evidence="1 5">Belongs to the metallo-dependent hydrolases superfamily. NagA family.</text>
</comment>
<reference evidence="10 11" key="1">
    <citation type="submission" date="2016-01" db="EMBL/GenBank/DDBJ databases">
        <authorList>
            <person name="Regsiter A."/>
            <person name="william w."/>
        </authorList>
    </citation>
    <scope>NUCLEOTIDE SEQUENCE [LARGE SCALE GENOMIC DNA]</scope>
    <source>
        <strain evidence="10 11">CFBP 5494</strain>
    </source>
</reference>
<keyword evidence="3 5" id="KW-0378">Hydrolase</keyword>
<feature type="binding site" evidence="7">
    <location>
        <position position="227"/>
    </location>
    <ligand>
        <name>substrate</name>
    </ligand>
</feature>
<feature type="binding site" evidence="8">
    <location>
        <position position="216"/>
    </location>
    <ligand>
        <name>Zn(2+)</name>
        <dbReference type="ChEBI" id="CHEBI:29105"/>
    </ligand>
</feature>
<dbReference type="Pfam" id="PF01979">
    <property type="entry name" value="Amidohydro_1"/>
    <property type="match status" value="1"/>
</dbReference>
<evidence type="ECO:0000313" key="10">
    <source>
        <dbReference type="EMBL" id="CUX03193.1"/>
    </source>
</evidence>
<feature type="binding site" evidence="8">
    <location>
        <position position="129"/>
    </location>
    <ligand>
        <name>Zn(2+)</name>
        <dbReference type="ChEBI" id="CHEBI:29105"/>
    </ligand>
</feature>
<dbReference type="PANTHER" id="PTHR11113:SF14">
    <property type="entry name" value="N-ACETYLGLUCOSAMINE-6-PHOSPHATE DEACETYLASE"/>
    <property type="match status" value="1"/>
</dbReference>
<evidence type="ECO:0000256" key="6">
    <source>
        <dbReference type="PIRSR" id="PIRSR038994-1"/>
    </source>
</evidence>
<evidence type="ECO:0000259" key="9">
    <source>
        <dbReference type="Pfam" id="PF01979"/>
    </source>
</evidence>
<evidence type="ECO:0000256" key="3">
    <source>
        <dbReference type="ARBA" id="ARBA00022801"/>
    </source>
</evidence>
<keyword evidence="2 8" id="KW-0479">Metal-binding</keyword>
<accession>A0A9W5F3F3</accession>
<dbReference type="NCBIfam" id="TIGR00221">
    <property type="entry name" value="nagA"/>
    <property type="match status" value="1"/>
</dbReference>
<gene>
    <name evidence="10" type="primary">nagA</name>
    <name evidence="10" type="ORF">AGR2A_pb10027</name>
</gene>
<sequence length="376" mass="38976">MTITALTAARIFDGNAMRDEAAILIRDGMVVDLASRAEIPADCFVRDLGIGVVAPGFIDLQVNGGGGVMLNDGPSAATMAAIAAAHRPFGTTGLLPTLITDTKAITDAAIEAAAQAVGNVPGVLGLHLEGPHLAPARKGAHLAELMRPMSDADVEQLISARERIGVLLVTVAVEQVGPRLIRRLAEAGVIVSLGHTDADYDSTMAAIDAGARSATHLFNAMTQLGNRDPGVVGAVLASPTVSAGIIADGHHVHPESLRAALAAKRAPGRLYLVTDAMASVGMEGDSFVLNQRTVHRRDGRLTLSDGTLAGADIDMSATVRFAVANLGLSVEEVLRMASLYPAELIGDGRRGRIEPGAAAEFVHLDDDLTVRDILAP</sequence>
<evidence type="ECO:0000256" key="7">
    <source>
        <dbReference type="PIRSR" id="PIRSR038994-2"/>
    </source>
</evidence>
<feature type="binding site" evidence="7">
    <location>
        <position position="140"/>
    </location>
    <ligand>
        <name>substrate</name>
    </ligand>
</feature>
<dbReference type="SUPFAM" id="SSF51338">
    <property type="entry name" value="Composite domain of metallo-dependent hydrolases"/>
    <property type="match status" value="1"/>
</dbReference>